<dbReference type="SMART" id="SM00025">
    <property type="entry name" value="Pumilio"/>
    <property type="match status" value="8"/>
</dbReference>
<feature type="region of interest" description="Disordered" evidence="3">
    <location>
        <begin position="514"/>
        <end position="583"/>
    </location>
</feature>
<dbReference type="SUPFAM" id="SSF48371">
    <property type="entry name" value="ARM repeat"/>
    <property type="match status" value="1"/>
</dbReference>
<dbReference type="EMBL" id="KC534825">
    <property type="protein sequence ID" value="AGG11594.1"/>
    <property type="molecule type" value="Genomic_DNA"/>
</dbReference>
<evidence type="ECO:0000313" key="5">
    <source>
        <dbReference type="EMBL" id="AGG11594.1"/>
    </source>
</evidence>
<sequence>MMPWDADSNQFAESESTLVDFLLRVVDSEDSPPSPPSAGVYTKCSKAFVNPAPLAPDDLGTPAKDPLESFNSWVRTQTPSVAPSPLANGHGFSPNCSGGIGYGSSRTIPFTLSPQKLFCADFMVNPAPHELRTSVEQRGPAPIRTTEAYVLDVERSASQGCDVINEIDWGAGPSASLSSPFPPSHPHGVAGSVSTAMGIRGKVYETAKDQHGCRFLQRLLDAHQDTEVTQVVVREIVPHVAELMTDQYANFLVQKLLDIVPRDTRYSIAQVAAPHLTVVALTPHGTFSVQKLIETIATREEMAVVRDALSRDVVRLVKDVHGNHVIQKVLQRFSHVDKEFVYDAIFADIVGIATNKQGCCVLQRCMEFASPHQHSQLVSHILEYCLQIVQDPFGNYVLQYVLEAKDSAINDAIALAFLPHLVQLCTNKFSSNVMEKVLRGATQPVKTVYVDKMLMPGVASALVQDDYGNYVLQTALTMSSPAQAEALVAAIRPLLPTIRNAPYAKKLESKIDSICKKKVPPSPGKAGGGGSSGTSHRAHRGCGGSHGHGGHHGGPHSTPRSPEVHCGSRGGGANNSHTPWGKH</sequence>
<evidence type="ECO:0000259" key="4">
    <source>
        <dbReference type="PROSITE" id="PS50303"/>
    </source>
</evidence>
<evidence type="ECO:0000256" key="2">
    <source>
        <dbReference type="PROSITE-ProRule" id="PRU00317"/>
    </source>
</evidence>
<dbReference type="InterPro" id="IPR011989">
    <property type="entry name" value="ARM-like"/>
</dbReference>
<feature type="repeat" description="Pumilio" evidence="2">
    <location>
        <begin position="453"/>
        <end position="489"/>
    </location>
</feature>
<reference evidence="5" key="1">
    <citation type="journal article" date="2013" name="Curr. Biol.">
        <title>Paratrypanosoma is a novel early-branching trypanosomatid.</title>
        <authorList>
            <person name="Flegontov P."/>
            <person name="Votypka J."/>
            <person name="Skalicky T."/>
            <person name="Logacheva M.D."/>
            <person name="Penin A.A."/>
            <person name="Tanifuji G."/>
            <person name="Onodera N.T."/>
            <person name="Kondrashov A.S."/>
            <person name="Volf P."/>
            <person name="Archibald J.M."/>
            <person name="Lukes J."/>
        </authorList>
    </citation>
    <scope>NUCLEOTIDE SEQUENCE</scope>
    <source>
        <strain evidence="5">CUL13</strain>
    </source>
</reference>
<feature type="repeat" description="Pumilio" evidence="2">
    <location>
        <begin position="235"/>
        <end position="270"/>
    </location>
</feature>
<dbReference type="GO" id="GO:0010608">
    <property type="term" value="P:post-transcriptional regulation of gene expression"/>
    <property type="evidence" value="ECO:0007669"/>
    <property type="project" value="TreeGrafter"/>
</dbReference>
<feature type="repeat" description="Pumilio" evidence="2">
    <location>
        <begin position="308"/>
        <end position="343"/>
    </location>
</feature>
<keyword evidence="1" id="KW-0677">Repeat</keyword>
<protein>
    <recommendedName>
        <fullName evidence="4">PUM-HD domain-containing protein</fullName>
    </recommendedName>
</protein>
<proteinExistence type="predicted"/>
<feature type="compositionally biased region" description="Polar residues" evidence="3">
    <location>
        <begin position="574"/>
        <end position="583"/>
    </location>
</feature>
<dbReference type="InterPro" id="IPR033133">
    <property type="entry name" value="PUM-HD"/>
</dbReference>
<evidence type="ECO:0000256" key="3">
    <source>
        <dbReference type="SAM" id="MobiDB-lite"/>
    </source>
</evidence>
<dbReference type="FunFam" id="1.25.10.10:FF:000237">
    <property type="entry name" value="Pumilio homolog 9"/>
    <property type="match status" value="1"/>
</dbReference>
<dbReference type="InterPro" id="IPR001313">
    <property type="entry name" value="Pumilio_RNA-bd_rpt"/>
</dbReference>
<accession>U3LNS7</accession>
<dbReference type="InterPro" id="IPR016024">
    <property type="entry name" value="ARM-type_fold"/>
</dbReference>
<dbReference type="Pfam" id="PF00806">
    <property type="entry name" value="PUF"/>
    <property type="match status" value="1"/>
</dbReference>
<dbReference type="GO" id="GO:0003729">
    <property type="term" value="F:mRNA binding"/>
    <property type="evidence" value="ECO:0007669"/>
    <property type="project" value="TreeGrafter"/>
</dbReference>
<feature type="repeat" description="Pumilio" evidence="2">
    <location>
        <begin position="416"/>
        <end position="451"/>
    </location>
</feature>
<feature type="repeat" description="Pumilio" evidence="2">
    <location>
        <begin position="380"/>
        <end position="415"/>
    </location>
</feature>
<organism evidence="5">
    <name type="scientific">Paratrypanosoma confusum</name>
    <dbReference type="NCBI Taxonomy" id="1470209"/>
    <lineage>
        <taxon>Eukaryota</taxon>
        <taxon>Discoba</taxon>
        <taxon>Euglenozoa</taxon>
        <taxon>Kinetoplastea</taxon>
        <taxon>Metakinetoplastina</taxon>
        <taxon>Trypanosomatida</taxon>
        <taxon>Trypanosomatidae</taxon>
        <taxon>Paratrypanosoma</taxon>
    </lineage>
</organism>
<dbReference type="Gene3D" id="1.25.10.10">
    <property type="entry name" value="Leucine-rich Repeat Variant"/>
    <property type="match status" value="1"/>
</dbReference>
<dbReference type="AlphaFoldDB" id="U3LNS7"/>
<dbReference type="InterPro" id="IPR033712">
    <property type="entry name" value="Pumilio_RNA-bd"/>
</dbReference>
<evidence type="ECO:0000256" key="1">
    <source>
        <dbReference type="ARBA" id="ARBA00022737"/>
    </source>
</evidence>
<dbReference type="Pfam" id="PF22493">
    <property type="entry name" value="PUF_NOP9"/>
    <property type="match status" value="1"/>
</dbReference>
<dbReference type="PANTHER" id="PTHR12537">
    <property type="entry name" value="RNA BINDING PROTEIN PUMILIO-RELATED"/>
    <property type="match status" value="1"/>
</dbReference>
<feature type="repeat" description="Pumilio" evidence="2">
    <location>
        <begin position="344"/>
        <end position="379"/>
    </location>
</feature>
<dbReference type="GO" id="GO:0005737">
    <property type="term" value="C:cytoplasm"/>
    <property type="evidence" value="ECO:0007669"/>
    <property type="project" value="TreeGrafter"/>
</dbReference>
<feature type="repeat" description="Pumilio" evidence="2">
    <location>
        <begin position="198"/>
        <end position="234"/>
    </location>
</feature>
<dbReference type="CDD" id="cd07920">
    <property type="entry name" value="Pumilio"/>
    <property type="match status" value="1"/>
</dbReference>
<dbReference type="PROSITE" id="PS50302">
    <property type="entry name" value="PUM"/>
    <property type="match status" value="7"/>
</dbReference>
<name>U3LNS7_9TRYP</name>
<dbReference type="VEuPathDB" id="TriTrypDB:PCON_0050090"/>
<feature type="domain" description="PUM-HD" evidence="4">
    <location>
        <begin position="176"/>
        <end position="515"/>
    </location>
</feature>
<dbReference type="PANTHER" id="PTHR12537:SF190">
    <property type="entry name" value="RNA BINDING PROTEIN, PUTATIVE-RELATED"/>
    <property type="match status" value="1"/>
</dbReference>
<feature type="non-terminal residue" evidence="5">
    <location>
        <position position="583"/>
    </location>
</feature>
<dbReference type="PROSITE" id="PS50303">
    <property type="entry name" value="PUM_HD"/>
    <property type="match status" value="1"/>
</dbReference>